<evidence type="ECO:0000313" key="9">
    <source>
        <dbReference type="Proteomes" id="UP000510821"/>
    </source>
</evidence>
<protein>
    <submittedName>
        <fullName evidence="8">Type II secretion system (T2SS), protein F</fullName>
    </submittedName>
</protein>
<keyword evidence="5 6" id="KW-0472">Membrane</keyword>
<keyword evidence="4 6" id="KW-1133">Transmembrane helix</keyword>
<comment type="subcellular location">
    <subcellularLocation>
        <location evidence="1">Cell membrane</location>
        <topology evidence="1">Multi-pass membrane protein</topology>
    </subcellularLocation>
</comment>
<evidence type="ECO:0000256" key="2">
    <source>
        <dbReference type="ARBA" id="ARBA00022475"/>
    </source>
</evidence>
<dbReference type="InterPro" id="IPR056569">
    <property type="entry name" value="ArlJ-like"/>
</dbReference>
<feature type="transmembrane region" description="Helical" evidence="6">
    <location>
        <begin position="44"/>
        <end position="66"/>
    </location>
</feature>
<dbReference type="KEGG" id="flt:Sv326_0587"/>
<dbReference type="GO" id="GO:0005886">
    <property type="term" value="C:plasma membrane"/>
    <property type="evidence" value="ECO:0007669"/>
    <property type="project" value="UniProtKB-SubCell"/>
</dbReference>
<evidence type="ECO:0000256" key="4">
    <source>
        <dbReference type="ARBA" id="ARBA00022989"/>
    </source>
</evidence>
<evidence type="ECO:0000256" key="6">
    <source>
        <dbReference type="SAM" id="Phobius"/>
    </source>
</evidence>
<keyword evidence="3 6" id="KW-0812">Transmembrane</keyword>
<evidence type="ECO:0000256" key="5">
    <source>
        <dbReference type="ARBA" id="ARBA00023136"/>
    </source>
</evidence>
<dbReference type="PANTHER" id="PTHR35402">
    <property type="entry name" value="INTEGRAL MEMBRANE PROTEIN-RELATED"/>
    <property type="match status" value="1"/>
</dbReference>
<evidence type="ECO:0000256" key="1">
    <source>
        <dbReference type="ARBA" id="ARBA00004651"/>
    </source>
</evidence>
<accession>A0A7D6BNQ0</accession>
<evidence type="ECO:0000313" key="8">
    <source>
        <dbReference type="EMBL" id="QLJ52762.1"/>
    </source>
</evidence>
<keyword evidence="2" id="KW-1003">Cell membrane</keyword>
<dbReference type="InterPro" id="IPR018076">
    <property type="entry name" value="T2SS_GspF_dom"/>
</dbReference>
<organism evidence="8 9">
    <name type="scientific">Fermentimicrarchaeum limneticum</name>
    <dbReference type="NCBI Taxonomy" id="2795018"/>
    <lineage>
        <taxon>Archaea</taxon>
        <taxon>Candidatus Micrarchaeota</taxon>
        <taxon>Candidatus Fermentimicrarchaeales</taxon>
        <taxon>Candidatus Fermentimicrarchaeaceae</taxon>
        <taxon>Candidatus Fermentimicrarchaeum</taxon>
    </lineage>
</organism>
<feature type="transmembrane region" description="Helical" evidence="6">
    <location>
        <begin position="78"/>
        <end position="98"/>
    </location>
</feature>
<dbReference type="Proteomes" id="UP000510821">
    <property type="component" value="Chromosome"/>
</dbReference>
<proteinExistence type="predicted"/>
<name>A0A7D6BNQ0_FERL1</name>
<feature type="transmembrane region" description="Helical" evidence="6">
    <location>
        <begin position="259"/>
        <end position="278"/>
    </location>
</feature>
<feature type="transmembrane region" description="Helical" evidence="6">
    <location>
        <begin position="222"/>
        <end position="247"/>
    </location>
</feature>
<feature type="domain" description="Type II secretion system protein GspF" evidence="7">
    <location>
        <begin position="118"/>
        <end position="242"/>
    </location>
</feature>
<dbReference type="EMBL" id="CP058998">
    <property type="protein sequence ID" value="QLJ52762.1"/>
    <property type="molecule type" value="Genomic_DNA"/>
</dbReference>
<evidence type="ECO:0000259" key="7">
    <source>
        <dbReference type="Pfam" id="PF00482"/>
    </source>
</evidence>
<dbReference type="AlphaFoldDB" id="A0A7D6BNQ0"/>
<dbReference type="Pfam" id="PF00482">
    <property type="entry name" value="T2SSF"/>
    <property type="match status" value="1"/>
</dbReference>
<sequence length="287" mass="31749">MIFSVEQASRISRRLMGVGNLFVRLYPSLRYDLRSAGLELEAGAYAAAALISSIMWGVAMYAFSYLALYSRGVENATAVSAGPGLLIAAIILMFQFIYPRVMARKVAEKVDRELIFALKDMYIQINSGVSLFDAMCNVSKADYGYVSNDFEFAVRDITAGDSEERALEKLAVKTKSDYFKKALWQLITAMHSGASTAGALRSVIDVLIGYQHRMIKNYCSELNFWILMFMLIAATIPTLGITLSVVLSTFGSAGITPALFLEFIFASFIIQAVMIGFLKSRRPEVYA</sequence>
<dbReference type="PANTHER" id="PTHR35402:SF1">
    <property type="entry name" value="TYPE II SECRETION SYSTEM PROTEIN GSPF DOMAIN-CONTAINING PROTEIN"/>
    <property type="match status" value="1"/>
</dbReference>
<reference evidence="9" key="1">
    <citation type="submission" date="2020-07" db="EMBL/GenBank/DDBJ databases">
        <title>Metabolic diversity and evolutionary history of the archaeal phylum ###Micrarchaeota### uncovered from a freshwater lake metagenome.</title>
        <authorList>
            <person name="Kadnikov V.V."/>
            <person name="Savvichev A.S."/>
            <person name="Mardanov A.V."/>
            <person name="Beletsky A.V."/>
            <person name="Chupakov A.V."/>
            <person name="Kokryatskaya N.M."/>
            <person name="Pimenov N.V."/>
            <person name="Ravin N.V."/>
        </authorList>
    </citation>
    <scope>NUCLEOTIDE SEQUENCE [LARGE SCALE GENOMIC DNA]</scope>
</reference>
<evidence type="ECO:0000256" key="3">
    <source>
        <dbReference type="ARBA" id="ARBA00022692"/>
    </source>
</evidence>
<gene>
    <name evidence="8" type="ORF">Sv326_0587</name>
</gene>